<keyword evidence="3" id="KW-1185">Reference proteome</keyword>
<dbReference type="Gene3D" id="2.60.320.10">
    <property type="entry name" value="N-utilization substance G protein NusG, insert domain"/>
    <property type="match status" value="1"/>
</dbReference>
<protein>
    <submittedName>
        <fullName evidence="2">Uncharacterized protein</fullName>
    </submittedName>
</protein>
<dbReference type="Proteomes" id="UP000093044">
    <property type="component" value="Chromosome"/>
</dbReference>
<dbReference type="EMBL" id="CP016757">
    <property type="protein sequence ID" value="ANZ43902.1"/>
    <property type="molecule type" value="Genomic_DNA"/>
</dbReference>
<evidence type="ECO:0000256" key="1">
    <source>
        <dbReference type="SAM" id="Phobius"/>
    </source>
</evidence>
<dbReference type="CDD" id="cd09911">
    <property type="entry name" value="Lin0431_like"/>
    <property type="match status" value="1"/>
</dbReference>
<reference evidence="2" key="1">
    <citation type="submission" date="2016-08" db="EMBL/GenBank/DDBJ databases">
        <title>Complete genome of Cloacibacillus porcorum.</title>
        <authorList>
            <person name="Looft T."/>
            <person name="Bayles D.O."/>
            <person name="Alt D.P."/>
        </authorList>
    </citation>
    <scope>NUCLEOTIDE SEQUENCE [LARGE SCALE GENOMIC DNA]</scope>
    <source>
        <strain evidence="2">CL-84</strain>
    </source>
</reference>
<dbReference type="Pfam" id="PF07009">
    <property type="entry name" value="NusG_II"/>
    <property type="match status" value="1"/>
</dbReference>
<feature type="transmembrane region" description="Helical" evidence="1">
    <location>
        <begin position="6"/>
        <end position="25"/>
    </location>
</feature>
<organism evidence="2 3">
    <name type="scientific">Cloacibacillus porcorum</name>
    <dbReference type="NCBI Taxonomy" id="1197717"/>
    <lineage>
        <taxon>Bacteria</taxon>
        <taxon>Thermotogati</taxon>
        <taxon>Synergistota</taxon>
        <taxon>Synergistia</taxon>
        <taxon>Synergistales</taxon>
        <taxon>Synergistaceae</taxon>
        <taxon>Cloacibacillus</taxon>
    </lineage>
</organism>
<dbReference type="OrthoDB" id="6029at2"/>
<gene>
    <name evidence="2" type="ORF">BED41_01630</name>
</gene>
<name>A0A1B2I1S0_9BACT</name>
<keyword evidence="1" id="KW-0812">Transmembrane</keyword>
<dbReference type="GeneID" id="83056549"/>
<dbReference type="RefSeq" id="WP_066742244.1">
    <property type="nucleotide sequence ID" value="NZ_CP016757.1"/>
</dbReference>
<evidence type="ECO:0000313" key="2">
    <source>
        <dbReference type="EMBL" id="ANZ43902.1"/>
    </source>
</evidence>
<keyword evidence="1" id="KW-0472">Membrane</keyword>
<dbReference type="AlphaFoldDB" id="A0A1B2I1S0"/>
<dbReference type="KEGG" id="cpor:BED41_01630"/>
<accession>A0A1B2I1S0</accession>
<proteinExistence type="predicted"/>
<dbReference type="InterPro" id="IPR038690">
    <property type="entry name" value="NusG_2_sf"/>
</dbReference>
<keyword evidence="1" id="KW-1133">Transmembrane helix</keyword>
<evidence type="ECO:0000313" key="3">
    <source>
        <dbReference type="Proteomes" id="UP000093044"/>
    </source>
</evidence>
<sequence length="129" mass="13954">MKRGDRWMAAVTMAGAAMLIAGALIQQQRQYNEGRPLEAEIVLDGRVVETLPLTGPPREIKVDSAGTARGFNIIRAERGRIAVVSADCPDGACVRHGWIRRAGAGTVCLPHRLVVRIKGADRQVDGVSW</sequence>
<dbReference type="STRING" id="1197717.BED41_01630"/>